<dbReference type="EMBL" id="MTKT01000553">
    <property type="protein sequence ID" value="OWM90253.1"/>
    <property type="molecule type" value="Genomic_DNA"/>
</dbReference>
<comment type="caution">
    <text evidence="2">The sequence shown here is derived from an EMBL/GenBank/DDBJ whole genome shotgun (WGS) entry which is preliminary data.</text>
</comment>
<dbReference type="InterPro" id="IPR044218">
    <property type="entry name" value="SWEETIE"/>
</dbReference>
<sequence length="701" mass="77674">MALSTLVPSTVSSISQLARSPVAALQIWFLHGLLSTIEAAGLSYVSHVQATLGLAMDILLSEENGLGDLQQGVDSLVNAIVAVLCPELAPGICYHKISSCQEVATVLKSVHFTQQLVLFASQAVPVHSYVQNLLPTLSSRQVLSSSSRRNAETNKNTKKENGHDGEAGPNDGEDDEDMVSHGKGMPMQGYMGVYHYRDKPLRYWTRVFAAECLRHLPTAVGKTPAHFDLSVARSQSTNSDWLVLHVQELIPLSYQFHAAPDPELPGHLLLAQYQWSPFLDGLQAPLVSTELEPCFKEAWPVILQALALDGVPTNDDGNEDAIKTVQITQEDSVISGFDMVELRSEEYRCLLGFSLLILFGRQQVSDHQKVTLLSFAKGSFIGDSVIEETSNANMKLHEVVLPVFQFLATERSFSAGFLTVEICQELLQVFAYFIHAVTSWNSLAISVLSQIVKSCPEDFLEEENFSCLAIELCLAYLFDAFKRIHLLENKKSDARKLIQTKLAFTFEQTVVIAKLVQAIGLQVLRGMLQRETNVEENGFLLFFTVELIKDISSIVLKILQKPVTKESAAIVGERLRILVVSQTISKNSGCQRGFMTLLLEAVIVVFPVHEEGYIQASVAQDHNPLQFKPAAPHLEIKLPIPKVESVGKDLSRSTQDQSQEEEAVEKEDEQEEEEDHWDFQSFPASTNRAAVSSTARNVRGR</sequence>
<dbReference type="SUPFAM" id="SSF48371">
    <property type="entry name" value="ARM repeat"/>
    <property type="match status" value="1"/>
</dbReference>
<name>A0A218XZ14_PUNGR</name>
<dbReference type="GO" id="GO:0005975">
    <property type="term" value="P:carbohydrate metabolic process"/>
    <property type="evidence" value="ECO:0007669"/>
    <property type="project" value="InterPro"/>
</dbReference>
<accession>A0A218XZ14</accession>
<evidence type="ECO:0000256" key="1">
    <source>
        <dbReference type="SAM" id="MobiDB-lite"/>
    </source>
</evidence>
<feature type="region of interest" description="Disordered" evidence="1">
    <location>
        <begin position="647"/>
        <end position="701"/>
    </location>
</feature>
<feature type="region of interest" description="Disordered" evidence="1">
    <location>
        <begin position="144"/>
        <end position="182"/>
    </location>
</feature>
<dbReference type="PANTHER" id="PTHR46975:SF2">
    <property type="entry name" value="PROTEIN SWEETIE"/>
    <property type="match status" value="1"/>
</dbReference>
<gene>
    <name evidence="2" type="ORF">CDL15_Pgr006574</name>
</gene>
<organism evidence="2 3">
    <name type="scientific">Punica granatum</name>
    <name type="common">Pomegranate</name>
    <dbReference type="NCBI Taxonomy" id="22663"/>
    <lineage>
        <taxon>Eukaryota</taxon>
        <taxon>Viridiplantae</taxon>
        <taxon>Streptophyta</taxon>
        <taxon>Embryophyta</taxon>
        <taxon>Tracheophyta</taxon>
        <taxon>Spermatophyta</taxon>
        <taxon>Magnoliopsida</taxon>
        <taxon>eudicotyledons</taxon>
        <taxon>Gunneridae</taxon>
        <taxon>Pentapetalae</taxon>
        <taxon>rosids</taxon>
        <taxon>malvids</taxon>
        <taxon>Myrtales</taxon>
        <taxon>Lythraceae</taxon>
        <taxon>Punica</taxon>
    </lineage>
</organism>
<feature type="compositionally biased region" description="Basic and acidic residues" evidence="1">
    <location>
        <begin position="149"/>
        <end position="166"/>
    </location>
</feature>
<evidence type="ECO:0000313" key="2">
    <source>
        <dbReference type="EMBL" id="OWM90253.1"/>
    </source>
</evidence>
<reference evidence="3" key="1">
    <citation type="journal article" date="2017" name="Plant J.">
        <title>The pomegranate (Punica granatum L.) genome and the genomics of punicalagin biosynthesis.</title>
        <authorList>
            <person name="Qin G."/>
            <person name="Xu C."/>
            <person name="Ming R."/>
            <person name="Tang H."/>
            <person name="Guyot R."/>
            <person name="Kramer E.M."/>
            <person name="Hu Y."/>
            <person name="Yi X."/>
            <person name="Qi Y."/>
            <person name="Xu X."/>
            <person name="Gao Z."/>
            <person name="Pan H."/>
            <person name="Jian J."/>
            <person name="Tian Y."/>
            <person name="Yue Z."/>
            <person name="Xu Y."/>
        </authorList>
    </citation>
    <scope>NUCLEOTIDE SEQUENCE [LARGE SCALE GENOMIC DNA]</scope>
    <source>
        <strain evidence="3">cv. Dabenzi</strain>
    </source>
</reference>
<evidence type="ECO:0000313" key="3">
    <source>
        <dbReference type="Proteomes" id="UP000197138"/>
    </source>
</evidence>
<dbReference type="PANTHER" id="PTHR46975">
    <property type="entry name" value="PROTEIN SWEETIE"/>
    <property type="match status" value="1"/>
</dbReference>
<dbReference type="Proteomes" id="UP000197138">
    <property type="component" value="Unassembled WGS sequence"/>
</dbReference>
<protein>
    <submittedName>
        <fullName evidence="2">Uncharacterized protein</fullName>
    </submittedName>
</protein>
<dbReference type="InterPro" id="IPR016024">
    <property type="entry name" value="ARM-type_fold"/>
</dbReference>
<proteinExistence type="predicted"/>
<feature type="compositionally biased region" description="Polar residues" evidence="1">
    <location>
        <begin position="682"/>
        <end position="701"/>
    </location>
</feature>
<feature type="compositionally biased region" description="Acidic residues" evidence="1">
    <location>
        <begin position="658"/>
        <end position="676"/>
    </location>
</feature>
<dbReference type="AlphaFoldDB" id="A0A218XZ14"/>